<dbReference type="PANTHER" id="PTHR40088:SF1">
    <property type="entry name" value="PECTATE LYASE PEL9"/>
    <property type="match status" value="1"/>
</dbReference>
<organism evidence="11">
    <name type="scientific">bioreactor metagenome</name>
    <dbReference type="NCBI Taxonomy" id="1076179"/>
    <lineage>
        <taxon>unclassified sequences</taxon>
        <taxon>metagenomes</taxon>
        <taxon>ecological metagenomes</taxon>
    </lineage>
</organism>
<gene>
    <name evidence="11" type="ORF">SDC9_40260</name>
</gene>
<evidence type="ECO:0000256" key="6">
    <source>
        <dbReference type="ARBA" id="ARBA00022837"/>
    </source>
</evidence>
<comment type="caution">
    <text evidence="11">The sequence shown here is derived from an EMBL/GenBank/DDBJ whole genome shotgun (WGS) entry which is preliminary data.</text>
</comment>
<dbReference type="Pfam" id="PF22842">
    <property type="entry name" value="Pel9A-like_beta_helix"/>
    <property type="match status" value="1"/>
</dbReference>
<evidence type="ECO:0000256" key="7">
    <source>
        <dbReference type="ARBA" id="ARBA00023239"/>
    </source>
</evidence>
<evidence type="ECO:0000313" key="11">
    <source>
        <dbReference type="EMBL" id="MPL94112.1"/>
    </source>
</evidence>
<dbReference type="InterPro" id="IPR053868">
    <property type="entry name" value="Pel9A-like_beta_helix"/>
</dbReference>
<dbReference type="GO" id="GO:0016837">
    <property type="term" value="F:carbon-oxygen lyase activity, acting on polysaccharides"/>
    <property type="evidence" value="ECO:0007669"/>
    <property type="project" value="TreeGrafter"/>
</dbReference>
<evidence type="ECO:0008006" key="12">
    <source>
        <dbReference type="Google" id="ProtNLM"/>
    </source>
</evidence>
<dbReference type="GO" id="GO:0046872">
    <property type="term" value="F:metal ion binding"/>
    <property type="evidence" value="ECO:0007669"/>
    <property type="project" value="UniProtKB-KW"/>
</dbReference>
<dbReference type="AlphaFoldDB" id="A0A644VUF8"/>
<evidence type="ECO:0000259" key="10">
    <source>
        <dbReference type="Pfam" id="PF22842"/>
    </source>
</evidence>
<feature type="domain" description="Pel9A-like right handed beta-helix region" evidence="10">
    <location>
        <begin position="192"/>
        <end position="339"/>
    </location>
</feature>
<evidence type="ECO:0000259" key="9">
    <source>
        <dbReference type="Pfam" id="PF07602"/>
    </source>
</evidence>
<dbReference type="InterPro" id="IPR011050">
    <property type="entry name" value="Pectin_lyase_fold/virulence"/>
</dbReference>
<dbReference type="InterPro" id="IPR011459">
    <property type="entry name" value="DUF1565"/>
</dbReference>
<dbReference type="InterPro" id="IPR026444">
    <property type="entry name" value="Secre_tail"/>
</dbReference>
<keyword evidence="7" id="KW-0456">Lyase</keyword>
<proteinExistence type="inferred from homology"/>
<keyword evidence="5" id="KW-0732">Signal</keyword>
<feature type="domain" description="DUF1565" evidence="9">
    <location>
        <begin position="28"/>
        <end position="66"/>
    </location>
</feature>
<dbReference type="NCBIfam" id="TIGR04183">
    <property type="entry name" value="Por_Secre_tail"/>
    <property type="match status" value="1"/>
</dbReference>
<evidence type="ECO:0000256" key="1">
    <source>
        <dbReference type="ARBA" id="ARBA00001913"/>
    </source>
</evidence>
<evidence type="ECO:0000256" key="2">
    <source>
        <dbReference type="ARBA" id="ARBA00004613"/>
    </source>
</evidence>
<dbReference type="PANTHER" id="PTHR40088">
    <property type="entry name" value="PECTATE LYASE (EUROFUNG)"/>
    <property type="match status" value="1"/>
</dbReference>
<dbReference type="GO" id="GO:0005576">
    <property type="term" value="C:extracellular region"/>
    <property type="evidence" value="ECO:0007669"/>
    <property type="project" value="UniProtKB-SubCell"/>
</dbReference>
<comment type="similarity">
    <text evidence="8">Belongs to the polysaccharide lyase 9 family.</text>
</comment>
<evidence type="ECO:0000256" key="4">
    <source>
        <dbReference type="ARBA" id="ARBA00022723"/>
    </source>
</evidence>
<dbReference type="InterPro" id="IPR052052">
    <property type="entry name" value="Polysaccharide_Lyase_9"/>
</dbReference>
<keyword evidence="3" id="KW-0964">Secreted</keyword>
<protein>
    <recommendedName>
        <fullName evidence="12">Pectate lyase L</fullName>
    </recommendedName>
</protein>
<keyword evidence="6" id="KW-0106">Calcium</keyword>
<evidence type="ECO:0000256" key="3">
    <source>
        <dbReference type="ARBA" id="ARBA00022525"/>
    </source>
</evidence>
<comment type="cofactor">
    <cofactor evidence="1">
        <name>Ca(2+)</name>
        <dbReference type="ChEBI" id="CHEBI:29108"/>
    </cofactor>
</comment>
<keyword evidence="4" id="KW-0479">Metal-binding</keyword>
<comment type="subcellular location">
    <subcellularLocation>
        <location evidence="2">Secreted</location>
    </subcellularLocation>
</comment>
<accession>A0A644VUF8</accession>
<dbReference type="Gene3D" id="2.160.20.10">
    <property type="entry name" value="Single-stranded right-handed beta-helix, Pectin lyase-like"/>
    <property type="match status" value="1"/>
</dbReference>
<dbReference type="EMBL" id="VSSQ01000415">
    <property type="protein sequence ID" value="MPL94112.1"/>
    <property type="molecule type" value="Genomic_DNA"/>
</dbReference>
<evidence type="ECO:0000256" key="8">
    <source>
        <dbReference type="ARBA" id="ARBA00038263"/>
    </source>
</evidence>
<evidence type="ECO:0000256" key="5">
    <source>
        <dbReference type="ARBA" id="ARBA00022729"/>
    </source>
</evidence>
<dbReference type="InterPro" id="IPR012334">
    <property type="entry name" value="Pectin_lyas_fold"/>
</dbReference>
<name>A0A644VUF8_9ZZZZ</name>
<dbReference type="SUPFAM" id="SSF51126">
    <property type="entry name" value="Pectin lyase-like"/>
    <property type="match status" value="1"/>
</dbReference>
<sequence length="908" mass="99809">MKKQVFFFILLFCINSFAATRTIFVSTTGNDSGPGTEATPYLNIQKAIDVAEAGDIIYVRGGTYRLSQRIKIDKPGREDAYISLFGYPGERVIIDGSQIVTVNVNEFKQARCIYVNHFGDYWHFKNLEMCNAKDNGMKLEGSFCIIENCKFYGNNDTGLQIGMYKDFSIEETRSLPISGEPTYNPGYTYSKYNKVINCDAWNNYDSKSFSGSDDGGDADGFAAKLFPGPGTEFHGCRAWNNSDDNWDLYMVYHPIVINNCWAWNGGKDQNGIARGNGNGFKLGGGGTSGGAAFAQSVGAHVVTNNVSFNNTNKGFDQNNAYEAMYLFNNVAWGSAYNYRFPTVIPYGTMYMRNNIGFRATTLNHEFLSANKEGSKVPDTDFNSWTTFDGCDPYKDGNKIGSTSIWAKDYTNQFKNLNIDLAMAERQIDGSLPENDFSRLIANSLFINAGENIENLVPQAHSPGGWTLSPVFILYNDGRADMGAFETGDPTTATLGLITGKEDQYVYAGTAIQQTVYKWGGAATDVLVENLPQGLQAEKDMTAKKVIITGIPLGDGIYTVTNIGGTNHIIISAEIRVSQVAPATLQLTSGKASQEVFHNNSMETQVFTWGGGASDVMYTTFPAGLHAEKDITAQTLTVSGIPTADGSYTISTVGGMEGSQVNINCNITRVLPNKVLTGGWYHIQDEYENLPLDLQGVLAIQNGTNSSYPTVWNPTYTESGSVPAGCTVGAINLERSGGAVSWTVPSLVELKSNIHFTGSRTLRIEWTIDNVTRTWISESLSKQTMVDWDMMLAIGLEPTPKPVTLKFINTSASGGIRMYDFYVKTYDIPSSVPEIEQLKILHRMYQTETTLIVYAEDIARLKIIDLRGAVVSQSFMSQIVNIAHLNSGVYMVQIEDVKGNTTVQKFIKR</sequence>
<reference evidence="11" key="1">
    <citation type="submission" date="2019-08" db="EMBL/GenBank/DDBJ databases">
        <authorList>
            <person name="Kucharzyk K."/>
            <person name="Murdoch R.W."/>
            <person name="Higgins S."/>
            <person name="Loffler F."/>
        </authorList>
    </citation>
    <scope>NUCLEOTIDE SEQUENCE</scope>
</reference>
<dbReference type="Pfam" id="PF07602">
    <property type="entry name" value="DUF1565"/>
    <property type="match status" value="1"/>
</dbReference>